<sequence>MASYEKRGKKWRVVVSVMDKGVRRKVSKTFNTKREATEWSVQMESDKFQNKKIIASSMLFSDYFKMWVKNYKSKDIRASTLTAYITAENIIDTLFTNVRLEDLNYPILQHGLDEYGESHKKSYLTLLVAKIKASLKDALYDGYITSDFFSRLKPHGLESDVKIKALSADEFEILQAYLYAHSDDKINLSLLIALETGMRIGEVLALNYEDVSAPFNNIHVDKSLTAASREITPPKNKNSYRDVRITKELTAVIFNSGSSGRIFDHTHQAALKRIQRVTKLLNIYSKLSVHGLRHSHASYLLYKGVSINYISKRLGHANTSITQEVYAHMLKEERISETDKALDVLSMSPNVPKNAINIDIAKGN</sequence>
<dbReference type="PROSITE" id="PS51898">
    <property type="entry name" value="TYR_RECOMBINASE"/>
    <property type="match status" value="1"/>
</dbReference>
<dbReference type="EMBL" id="OKRC01000001">
    <property type="protein sequence ID" value="SPE18645.1"/>
    <property type="molecule type" value="Genomic_DNA"/>
</dbReference>
<dbReference type="PANTHER" id="PTHR30349">
    <property type="entry name" value="PHAGE INTEGRASE-RELATED"/>
    <property type="match status" value="1"/>
</dbReference>
<gene>
    <name evidence="5" type="primary">xerD_1</name>
    <name evidence="5" type="ORF">LAS9267_00195</name>
</gene>
<reference evidence="5 6" key="1">
    <citation type="submission" date="2018-02" db="EMBL/GenBank/DDBJ databases">
        <authorList>
            <person name="Rodrigo-Torres L."/>
            <person name="Arahal R. D."/>
            <person name="Lucena T."/>
        </authorList>
    </citation>
    <scope>NUCLEOTIDE SEQUENCE [LARGE SCALE GENOMIC DNA]</scope>
    <source>
        <strain evidence="5 6">CECT 9267</strain>
    </source>
</reference>
<organism evidence="5 6">
    <name type="scientific">Latilactobacillus sakei</name>
    <name type="common">Lactobacillus sakei</name>
    <dbReference type="NCBI Taxonomy" id="1599"/>
    <lineage>
        <taxon>Bacteria</taxon>
        <taxon>Bacillati</taxon>
        <taxon>Bacillota</taxon>
        <taxon>Bacilli</taxon>
        <taxon>Lactobacillales</taxon>
        <taxon>Lactobacillaceae</taxon>
        <taxon>Latilactobacillus</taxon>
    </lineage>
</organism>
<proteinExistence type="inferred from homology"/>
<dbReference type="AlphaFoldDB" id="A0AAE8J3F6"/>
<dbReference type="InterPro" id="IPR002104">
    <property type="entry name" value="Integrase_catalytic"/>
</dbReference>
<dbReference type="GO" id="GO:0006310">
    <property type="term" value="P:DNA recombination"/>
    <property type="evidence" value="ECO:0007669"/>
    <property type="project" value="UniProtKB-KW"/>
</dbReference>
<evidence type="ECO:0000259" key="4">
    <source>
        <dbReference type="PROSITE" id="PS51898"/>
    </source>
</evidence>
<comment type="similarity">
    <text evidence="1">Belongs to the 'phage' integrase family.</text>
</comment>
<feature type="domain" description="Tyr recombinase" evidence="4">
    <location>
        <begin position="161"/>
        <end position="339"/>
    </location>
</feature>
<dbReference type="InterPro" id="IPR050090">
    <property type="entry name" value="Tyrosine_recombinase_XerCD"/>
</dbReference>
<evidence type="ECO:0000256" key="1">
    <source>
        <dbReference type="ARBA" id="ARBA00008857"/>
    </source>
</evidence>
<dbReference type="Proteomes" id="UP000239650">
    <property type="component" value="Unassembled WGS sequence"/>
</dbReference>
<dbReference type="InterPro" id="IPR010998">
    <property type="entry name" value="Integrase_recombinase_N"/>
</dbReference>
<protein>
    <submittedName>
        <fullName evidence="5">Tyrosine recombinase XerD</fullName>
    </submittedName>
</protein>
<dbReference type="Gene3D" id="1.10.150.130">
    <property type="match status" value="1"/>
</dbReference>
<evidence type="ECO:0000256" key="2">
    <source>
        <dbReference type="ARBA" id="ARBA00023125"/>
    </source>
</evidence>
<dbReference type="RefSeq" id="WP_105299977.1">
    <property type="nucleotide sequence ID" value="NZ_OKRC01000001.1"/>
</dbReference>
<dbReference type="InterPro" id="IPR011010">
    <property type="entry name" value="DNA_brk_join_enz"/>
</dbReference>
<accession>A0AAE8J3F6</accession>
<dbReference type="GO" id="GO:0003677">
    <property type="term" value="F:DNA binding"/>
    <property type="evidence" value="ECO:0007669"/>
    <property type="project" value="UniProtKB-KW"/>
</dbReference>
<dbReference type="Gene3D" id="1.10.443.10">
    <property type="entry name" value="Intergrase catalytic core"/>
    <property type="match status" value="1"/>
</dbReference>
<dbReference type="Pfam" id="PF00589">
    <property type="entry name" value="Phage_integrase"/>
    <property type="match status" value="1"/>
</dbReference>
<dbReference type="InterPro" id="IPR013762">
    <property type="entry name" value="Integrase-like_cat_sf"/>
</dbReference>
<dbReference type="GO" id="GO:0015074">
    <property type="term" value="P:DNA integration"/>
    <property type="evidence" value="ECO:0007669"/>
    <property type="project" value="InterPro"/>
</dbReference>
<evidence type="ECO:0000313" key="6">
    <source>
        <dbReference type="Proteomes" id="UP000239650"/>
    </source>
</evidence>
<dbReference type="CDD" id="cd01189">
    <property type="entry name" value="INT_ICEBs1_C_like"/>
    <property type="match status" value="1"/>
</dbReference>
<keyword evidence="3" id="KW-0233">DNA recombination</keyword>
<evidence type="ECO:0000256" key="3">
    <source>
        <dbReference type="ARBA" id="ARBA00023172"/>
    </source>
</evidence>
<evidence type="ECO:0000313" key="5">
    <source>
        <dbReference type="EMBL" id="SPE18645.1"/>
    </source>
</evidence>
<dbReference type="PANTHER" id="PTHR30349:SF64">
    <property type="entry name" value="PROPHAGE INTEGRASE INTD-RELATED"/>
    <property type="match status" value="1"/>
</dbReference>
<comment type="caution">
    <text evidence="5">The sequence shown here is derived from an EMBL/GenBank/DDBJ whole genome shotgun (WGS) entry which is preliminary data.</text>
</comment>
<dbReference type="SUPFAM" id="SSF56349">
    <property type="entry name" value="DNA breaking-rejoining enzymes"/>
    <property type="match status" value="1"/>
</dbReference>
<keyword evidence="2" id="KW-0238">DNA-binding</keyword>
<name>A0AAE8J3F6_LATSK</name>